<proteinExistence type="predicted"/>
<evidence type="ECO:0000313" key="2">
    <source>
        <dbReference type="Proteomes" id="UP000295781"/>
    </source>
</evidence>
<reference evidence="1 2" key="1">
    <citation type="submission" date="2015-09" db="EMBL/GenBank/DDBJ databases">
        <title>Sorangium comparison.</title>
        <authorList>
            <person name="Zaburannyi N."/>
            <person name="Bunk B."/>
            <person name="Overmann J."/>
            <person name="Mueller R."/>
        </authorList>
    </citation>
    <scope>NUCLEOTIDE SEQUENCE [LARGE SCALE GENOMIC DNA]</scope>
    <source>
        <strain evidence="1 2">So ceGT47</strain>
    </source>
</reference>
<dbReference type="Proteomes" id="UP000295781">
    <property type="component" value="Chromosome"/>
</dbReference>
<gene>
    <name evidence="1" type="ORF">SOCEGT47_050530</name>
</gene>
<accession>A0A4P2Q549</accession>
<name>A0A4P2Q549_SORCE</name>
<sequence length="60" mass="6609">MQAPVITPAWPGNYGSMDVILTPCGRNTDPAGAWHLLRSSPGWSFSHPIHDHRVSCPLWS</sequence>
<dbReference type="EMBL" id="CP012670">
    <property type="protein sequence ID" value="AUX24515.1"/>
    <property type="molecule type" value="Genomic_DNA"/>
</dbReference>
<dbReference type="AlphaFoldDB" id="A0A4P2Q549"/>
<evidence type="ECO:0000313" key="1">
    <source>
        <dbReference type="EMBL" id="AUX24515.1"/>
    </source>
</evidence>
<organism evidence="1 2">
    <name type="scientific">Sorangium cellulosum</name>
    <name type="common">Polyangium cellulosum</name>
    <dbReference type="NCBI Taxonomy" id="56"/>
    <lineage>
        <taxon>Bacteria</taxon>
        <taxon>Pseudomonadati</taxon>
        <taxon>Myxococcota</taxon>
        <taxon>Polyangia</taxon>
        <taxon>Polyangiales</taxon>
        <taxon>Polyangiaceae</taxon>
        <taxon>Sorangium</taxon>
    </lineage>
</organism>
<protein>
    <submittedName>
        <fullName evidence="1">Uncharacterized protein</fullName>
    </submittedName>
</protein>